<gene>
    <name evidence="1" type="ORF">SAMN04490178_10817</name>
</gene>
<proteinExistence type="predicted"/>
<dbReference type="Proteomes" id="UP000198847">
    <property type="component" value="Unassembled WGS sequence"/>
</dbReference>
<keyword evidence="2" id="KW-1185">Reference proteome</keyword>
<protein>
    <submittedName>
        <fullName evidence="1">Uncharacterized protein</fullName>
    </submittedName>
</protein>
<accession>A0A1H8U3C1</accession>
<evidence type="ECO:0000313" key="1">
    <source>
        <dbReference type="EMBL" id="SEO97770.1"/>
    </source>
</evidence>
<dbReference type="AlphaFoldDB" id="A0A1H8U3C1"/>
<name>A0A1H8U3C1_9FIRM</name>
<dbReference type="EMBL" id="FODY01000008">
    <property type="protein sequence ID" value="SEO97770.1"/>
    <property type="molecule type" value="Genomic_DNA"/>
</dbReference>
<dbReference type="RefSeq" id="WP_177173510.1">
    <property type="nucleotide sequence ID" value="NZ_FODY01000008.1"/>
</dbReference>
<dbReference type="STRING" id="112903.SAMN04490178_10817"/>
<reference evidence="1 2" key="1">
    <citation type="submission" date="2016-10" db="EMBL/GenBank/DDBJ databases">
        <authorList>
            <person name="de Groot N.N."/>
        </authorList>
    </citation>
    <scope>NUCLEOTIDE SEQUENCE [LARGE SCALE GENOMIC DNA]</scope>
    <source>
        <strain evidence="1 2">DSM 13305</strain>
    </source>
</reference>
<organism evidence="1 2">
    <name type="scientific">Propionispora vibrioides</name>
    <dbReference type="NCBI Taxonomy" id="112903"/>
    <lineage>
        <taxon>Bacteria</taxon>
        <taxon>Bacillati</taxon>
        <taxon>Bacillota</taxon>
        <taxon>Negativicutes</taxon>
        <taxon>Selenomonadales</taxon>
        <taxon>Sporomusaceae</taxon>
        <taxon>Propionispora</taxon>
    </lineage>
</organism>
<evidence type="ECO:0000313" key="2">
    <source>
        <dbReference type="Proteomes" id="UP000198847"/>
    </source>
</evidence>
<sequence>MATCRKITPNGERFLALTLYLGQEAQKRGVRLRVWRLLKAWQTAPIEKLKIKIKMEE</sequence>